<dbReference type="GO" id="GO:0042130">
    <property type="term" value="P:negative regulation of T cell proliferation"/>
    <property type="evidence" value="ECO:0007669"/>
    <property type="project" value="TreeGrafter"/>
</dbReference>
<evidence type="ECO:0000256" key="6">
    <source>
        <dbReference type="ARBA" id="ARBA00023136"/>
    </source>
</evidence>
<dbReference type="InterPro" id="IPR036179">
    <property type="entry name" value="Ig-like_dom_sf"/>
</dbReference>
<dbReference type="PANTHER" id="PTHR25466">
    <property type="entry name" value="T-LYMPHOCYTE ACTIVATION ANTIGEN"/>
    <property type="match status" value="1"/>
</dbReference>
<dbReference type="InterPro" id="IPR013106">
    <property type="entry name" value="Ig_V-set"/>
</dbReference>
<keyword evidence="10" id="KW-0393">Immunoglobulin domain</keyword>
<evidence type="ECO:0000256" key="2">
    <source>
        <dbReference type="ARBA" id="ARBA00022475"/>
    </source>
</evidence>
<dbReference type="SUPFAM" id="SSF48726">
    <property type="entry name" value="Immunoglobulin"/>
    <property type="match status" value="5"/>
</dbReference>
<evidence type="ECO:0000256" key="1">
    <source>
        <dbReference type="ARBA" id="ARBA00004251"/>
    </source>
</evidence>
<keyword evidence="13" id="KW-1185">Reference proteome</keyword>
<dbReference type="STRING" id="84645.A0A498MDP3"/>
<dbReference type="InterPro" id="IPR013783">
    <property type="entry name" value="Ig-like_fold"/>
</dbReference>
<evidence type="ECO:0000259" key="11">
    <source>
        <dbReference type="PROSITE" id="PS50835"/>
    </source>
</evidence>
<organism evidence="12 13">
    <name type="scientific">Labeo rohita</name>
    <name type="common">Indian major carp</name>
    <name type="synonym">Cyprinus rohita</name>
    <dbReference type="NCBI Taxonomy" id="84645"/>
    <lineage>
        <taxon>Eukaryota</taxon>
        <taxon>Metazoa</taxon>
        <taxon>Chordata</taxon>
        <taxon>Craniata</taxon>
        <taxon>Vertebrata</taxon>
        <taxon>Euteleostomi</taxon>
        <taxon>Actinopterygii</taxon>
        <taxon>Neopterygii</taxon>
        <taxon>Teleostei</taxon>
        <taxon>Ostariophysi</taxon>
        <taxon>Cypriniformes</taxon>
        <taxon>Cyprinidae</taxon>
        <taxon>Labeoninae</taxon>
        <taxon>Labeonini</taxon>
        <taxon>Labeo</taxon>
    </lineage>
</organism>
<keyword evidence="4" id="KW-0732">Signal</keyword>
<keyword evidence="9" id="KW-0325">Glycoprotein</keyword>
<protein>
    <submittedName>
        <fullName evidence="12">V-set domain-containing T-cell activation inhibitor 1-like protein</fullName>
    </submittedName>
</protein>
<evidence type="ECO:0000256" key="8">
    <source>
        <dbReference type="ARBA" id="ARBA00023170"/>
    </source>
</evidence>
<evidence type="ECO:0000256" key="3">
    <source>
        <dbReference type="ARBA" id="ARBA00022692"/>
    </source>
</evidence>
<dbReference type="InterPro" id="IPR003599">
    <property type="entry name" value="Ig_sub"/>
</dbReference>
<dbReference type="GO" id="GO:0042102">
    <property type="term" value="P:positive regulation of T cell proliferation"/>
    <property type="evidence" value="ECO:0007669"/>
    <property type="project" value="TreeGrafter"/>
</dbReference>
<evidence type="ECO:0000256" key="9">
    <source>
        <dbReference type="ARBA" id="ARBA00023180"/>
    </source>
</evidence>
<dbReference type="SMART" id="SM00406">
    <property type="entry name" value="IGv"/>
    <property type="match status" value="5"/>
</dbReference>
<feature type="domain" description="Ig-like" evidence="11">
    <location>
        <begin position="288"/>
        <end position="378"/>
    </location>
</feature>
<dbReference type="Gene3D" id="2.60.40.10">
    <property type="entry name" value="Immunoglobulins"/>
    <property type="match status" value="5"/>
</dbReference>
<dbReference type="AlphaFoldDB" id="A0A498MDP3"/>
<keyword evidence="3" id="KW-0812">Transmembrane</keyword>
<keyword evidence="7" id="KW-1015">Disulfide bond</keyword>
<dbReference type="InterPro" id="IPR051713">
    <property type="entry name" value="T-cell_Activation_Regulation"/>
</dbReference>
<dbReference type="InterPro" id="IPR003598">
    <property type="entry name" value="Ig_sub2"/>
</dbReference>
<dbReference type="EMBL" id="QBIY01012674">
    <property type="protein sequence ID" value="RXN19318.1"/>
    <property type="molecule type" value="Genomic_DNA"/>
</dbReference>
<evidence type="ECO:0000313" key="13">
    <source>
        <dbReference type="Proteomes" id="UP000290572"/>
    </source>
</evidence>
<keyword evidence="8" id="KW-0675">Receptor</keyword>
<evidence type="ECO:0000313" key="12">
    <source>
        <dbReference type="EMBL" id="RXN19318.1"/>
    </source>
</evidence>
<feature type="domain" description="Ig-like" evidence="11">
    <location>
        <begin position="443"/>
        <end position="533"/>
    </location>
</feature>
<dbReference type="PROSITE" id="PS50835">
    <property type="entry name" value="IG_LIKE"/>
    <property type="match status" value="5"/>
</dbReference>
<comment type="caution">
    <text evidence="12">The sequence shown here is derived from an EMBL/GenBank/DDBJ whole genome shotgun (WGS) entry which is preliminary data.</text>
</comment>
<reference evidence="12 13" key="1">
    <citation type="submission" date="2018-03" db="EMBL/GenBank/DDBJ databases">
        <title>Draft genome sequence of Rohu Carp (Labeo rohita).</title>
        <authorList>
            <person name="Das P."/>
            <person name="Kushwaha B."/>
            <person name="Joshi C.G."/>
            <person name="Kumar D."/>
            <person name="Nagpure N.S."/>
            <person name="Sahoo L."/>
            <person name="Das S.P."/>
            <person name="Bit A."/>
            <person name="Patnaik S."/>
            <person name="Meher P.K."/>
            <person name="Jayasankar P."/>
            <person name="Koringa P.G."/>
            <person name="Patel N.V."/>
            <person name="Hinsu A.T."/>
            <person name="Kumar R."/>
            <person name="Pandey M."/>
            <person name="Agarwal S."/>
            <person name="Srivastava S."/>
            <person name="Singh M."/>
            <person name="Iquebal M.A."/>
            <person name="Jaiswal S."/>
            <person name="Angadi U.B."/>
            <person name="Kumar N."/>
            <person name="Raza M."/>
            <person name="Shah T.M."/>
            <person name="Rai A."/>
            <person name="Jena J.K."/>
        </authorList>
    </citation>
    <scope>NUCLEOTIDE SEQUENCE [LARGE SCALE GENOMIC DNA]</scope>
    <source>
        <strain evidence="12">DASCIFA01</strain>
        <tissue evidence="12">Testis</tissue>
    </source>
</reference>
<dbReference type="Proteomes" id="UP000290572">
    <property type="component" value="Unassembled WGS sequence"/>
</dbReference>
<dbReference type="SMART" id="SM00408">
    <property type="entry name" value="IGc2"/>
    <property type="match status" value="5"/>
</dbReference>
<dbReference type="PANTHER" id="PTHR25466:SF14">
    <property type="entry name" value="BUTYROPHILIN SUBFAMILY 2 MEMBER A2-LIKE-RELATED"/>
    <property type="match status" value="1"/>
</dbReference>
<dbReference type="GO" id="GO:0071222">
    <property type="term" value="P:cellular response to lipopolysaccharide"/>
    <property type="evidence" value="ECO:0007669"/>
    <property type="project" value="TreeGrafter"/>
</dbReference>
<dbReference type="SMART" id="SM00409">
    <property type="entry name" value="IG"/>
    <property type="match status" value="5"/>
</dbReference>
<evidence type="ECO:0000256" key="7">
    <source>
        <dbReference type="ARBA" id="ARBA00023157"/>
    </source>
</evidence>
<evidence type="ECO:0000256" key="10">
    <source>
        <dbReference type="ARBA" id="ARBA00023319"/>
    </source>
</evidence>
<keyword evidence="2" id="KW-1003">Cell membrane</keyword>
<feature type="domain" description="Ig-like" evidence="11">
    <location>
        <begin position="172"/>
        <end position="259"/>
    </location>
</feature>
<keyword evidence="6" id="KW-0472">Membrane</keyword>
<evidence type="ECO:0000256" key="4">
    <source>
        <dbReference type="ARBA" id="ARBA00022729"/>
    </source>
</evidence>
<feature type="domain" description="Ig-like" evidence="11">
    <location>
        <begin position="547"/>
        <end position="678"/>
    </location>
</feature>
<dbReference type="GO" id="GO:0031295">
    <property type="term" value="P:T cell costimulation"/>
    <property type="evidence" value="ECO:0007669"/>
    <property type="project" value="TreeGrafter"/>
</dbReference>
<dbReference type="FunFam" id="2.60.40.10:FF:000142">
    <property type="entry name" value="V-set domain-containing T-cell activation inhibitor 1"/>
    <property type="match status" value="5"/>
</dbReference>
<proteinExistence type="predicted"/>
<dbReference type="GO" id="GO:0006955">
    <property type="term" value="P:immune response"/>
    <property type="evidence" value="ECO:0007669"/>
    <property type="project" value="TreeGrafter"/>
</dbReference>
<dbReference type="InterPro" id="IPR007110">
    <property type="entry name" value="Ig-like_dom"/>
</dbReference>
<dbReference type="Pfam" id="PF07686">
    <property type="entry name" value="V-set"/>
    <property type="match status" value="5"/>
</dbReference>
<comment type="subcellular location">
    <subcellularLocation>
        <location evidence="1">Cell membrane</location>
        <topology evidence="1">Single-pass type I membrane protein</topology>
    </subcellularLocation>
</comment>
<name>A0A498MDP3_LABRO</name>
<sequence>MISVPLDSCTFTYISHLIVTDVHFSKNDHGCFIGVIALLINKVYPQVTVEGVIGGSVVLPCSSAKRDQDTEVHWRHNSKIVYDIIKGEHSVALQDQQYKNRVETFPDEYERGNFSIKLNNLQHADAGEFSCFIKPSDKQETIKLITTDAASSVFAVLINKGCLQVTVEAVIGGSVVLPCSSTESHLKLQNSNVHWRHNDSKIVYDIVKGDVSIAFQDSQYKNRTETFPHEYVRRNFSIKLNNLQHTDAGTYICYITNSSDFKGQIVHLHIKVLINKGCLQVTVEGVIGGSVVLPCSSAEHHQDTEVHWRHNNSKIVYDIIKCKDSIDQQDPQYKNRAETFPDEYLRGNYSIKLNNLQHTDAGQFICFIKPSDKQGTIKLIIKECGGHQIKKMKKRKLPTTSRTNWLFHLCVFSADKQSGYFICVIALLINKVYPQVTVEAVIGSSVVLPCSSAKRDQDTEVHWRHNNSKIVYDIIKGEYSVALQDQQYKNRVETFPDEYERGNFSIKLNNLQHADAGEFSCFIKPSDKQETIKLIPTDKVLLEVQDPEYSVYPEESTKGRFTLILICCFICVFAVLINKGCLQVTVEAVIGGSVVLPCSSTESHLKLQNSNVHWRHNDSKIVYDIVKGDVSIAFQDSQYKNRTETFPHKYVRGNFSIKLNNLQRTDAGTYICYITNSSDFKGQIVHLHIKGHHDHQNQHQKQDTNPVIKKTKQYIQEQTIYGNQDLCSCFAL</sequence>
<evidence type="ECO:0000256" key="5">
    <source>
        <dbReference type="ARBA" id="ARBA00022989"/>
    </source>
</evidence>
<accession>A0A498MDP3</accession>
<gene>
    <name evidence="12" type="ORF">ROHU_007321</name>
</gene>
<keyword evidence="5" id="KW-1133">Transmembrane helix</keyword>
<dbReference type="GO" id="GO:0007166">
    <property type="term" value="P:cell surface receptor signaling pathway"/>
    <property type="evidence" value="ECO:0007669"/>
    <property type="project" value="TreeGrafter"/>
</dbReference>
<feature type="domain" description="Ig-like" evidence="11">
    <location>
        <begin position="45"/>
        <end position="143"/>
    </location>
</feature>
<dbReference type="GO" id="GO:0009897">
    <property type="term" value="C:external side of plasma membrane"/>
    <property type="evidence" value="ECO:0007669"/>
    <property type="project" value="TreeGrafter"/>
</dbReference>